<dbReference type="CDD" id="cd09272">
    <property type="entry name" value="RNase_HI_RT_Ty1"/>
    <property type="match status" value="1"/>
</dbReference>
<proteinExistence type="predicted"/>
<sequence>MIQPPGYVNSTFPDYVCKLNKAIYGLKQAPRAWNIALTHELLKLGFINSKSDSSLFIFRKHNCVILFLVYVDDVIVTSNNSAEIGRLITMLDAKFALKDLGPLHYFLRFQIHYLESSFIMNQEKYIDDLLHKLQLTDLKPASSPSVLGKRLSISDGIPLKDPFMYQSTIVALQYLTNTRSNISYIVNHLSQFLQKPTDLHWQAVKRVLRYISGTKHYGILFQSNTDLSITAFSDADWASNINDRKSVAAYCVFVGNNLDSWSLKKQNVVARSSTESEYRALAHATSEIVWITQLLSELSILIHPKPILWCDNISVGALATNPVFHARTKHIEIDVHFVHDQVLCSALEVRYIPSSDQLADCLTKPLTHSHFYYLRSKLGGSDAHHPRQCHTFSIFLLPYNLSDYNPGSSAQT</sequence>
<protein>
    <submittedName>
        <fullName evidence="2">Copia protein</fullName>
    </submittedName>
</protein>
<name>A0A5D3E251_CUCMM</name>
<dbReference type="InterPro" id="IPR013103">
    <property type="entry name" value="RVT_2"/>
</dbReference>
<evidence type="ECO:0000313" key="2">
    <source>
        <dbReference type="EMBL" id="TYK30173.1"/>
    </source>
</evidence>
<dbReference type="AlphaFoldDB" id="A0A5D3E251"/>
<dbReference type="EMBL" id="SSTD01000775">
    <property type="protein sequence ID" value="TYK30173.1"/>
    <property type="molecule type" value="Genomic_DNA"/>
</dbReference>
<dbReference type="Proteomes" id="UP000321947">
    <property type="component" value="Unassembled WGS sequence"/>
</dbReference>
<comment type="caution">
    <text evidence="2">The sequence shown here is derived from an EMBL/GenBank/DDBJ whole genome shotgun (WGS) entry which is preliminary data.</text>
</comment>
<organism evidence="2 3">
    <name type="scientific">Cucumis melo var. makuwa</name>
    <name type="common">Oriental melon</name>
    <dbReference type="NCBI Taxonomy" id="1194695"/>
    <lineage>
        <taxon>Eukaryota</taxon>
        <taxon>Viridiplantae</taxon>
        <taxon>Streptophyta</taxon>
        <taxon>Embryophyta</taxon>
        <taxon>Tracheophyta</taxon>
        <taxon>Spermatophyta</taxon>
        <taxon>Magnoliopsida</taxon>
        <taxon>eudicotyledons</taxon>
        <taxon>Gunneridae</taxon>
        <taxon>Pentapetalae</taxon>
        <taxon>rosids</taxon>
        <taxon>fabids</taxon>
        <taxon>Cucurbitales</taxon>
        <taxon>Cucurbitaceae</taxon>
        <taxon>Benincaseae</taxon>
        <taxon>Cucumis</taxon>
    </lineage>
</organism>
<evidence type="ECO:0000313" key="3">
    <source>
        <dbReference type="Proteomes" id="UP000321947"/>
    </source>
</evidence>
<accession>A0A5D3E251</accession>
<feature type="domain" description="Reverse transcriptase Ty1/copia-type" evidence="1">
    <location>
        <begin position="1"/>
        <end position="144"/>
    </location>
</feature>
<dbReference type="Pfam" id="PF07727">
    <property type="entry name" value="RVT_2"/>
    <property type="match status" value="1"/>
</dbReference>
<dbReference type="InterPro" id="IPR043502">
    <property type="entry name" value="DNA/RNA_pol_sf"/>
</dbReference>
<gene>
    <name evidence="2" type="ORF">E5676_scaffold216G001610</name>
</gene>
<dbReference type="SUPFAM" id="SSF56672">
    <property type="entry name" value="DNA/RNA polymerases"/>
    <property type="match status" value="1"/>
</dbReference>
<evidence type="ECO:0000259" key="1">
    <source>
        <dbReference type="Pfam" id="PF07727"/>
    </source>
</evidence>
<dbReference type="PANTHER" id="PTHR11439">
    <property type="entry name" value="GAG-POL-RELATED RETROTRANSPOSON"/>
    <property type="match status" value="1"/>
</dbReference>
<reference evidence="2 3" key="1">
    <citation type="submission" date="2019-08" db="EMBL/GenBank/DDBJ databases">
        <title>Draft genome sequences of two oriental melons (Cucumis melo L. var makuwa).</title>
        <authorList>
            <person name="Kwon S.-Y."/>
        </authorList>
    </citation>
    <scope>NUCLEOTIDE SEQUENCE [LARGE SCALE GENOMIC DNA]</scope>
    <source>
        <strain evidence="3">cv. Chang Bougi</strain>
        <tissue evidence="2">Leaf</tissue>
    </source>
</reference>
<dbReference type="PANTHER" id="PTHR11439:SF467">
    <property type="entry name" value="INTEGRASE CATALYTIC DOMAIN-CONTAINING PROTEIN"/>
    <property type="match status" value="1"/>
</dbReference>